<evidence type="ECO:0000256" key="3">
    <source>
        <dbReference type="ARBA" id="ARBA00022692"/>
    </source>
</evidence>
<dbReference type="Gene3D" id="1.20.1600.10">
    <property type="entry name" value="Outer membrane efflux proteins (OEP)"/>
    <property type="match status" value="1"/>
</dbReference>
<feature type="compositionally biased region" description="Basic and acidic residues" evidence="7">
    <location>
        <begin position="534"/>
        <end position="545"/>
    </location>
</feature>
<keyword evidence="9" id="KW-1185">Reference proteome</keyword>
<gene>
    <name evidence="8" type="ORF">J2851_001515</name>
</gene>
<proteinExistence type="predicted"/>
<dbReference type="PANTHER" id="PTHR30026">
    <property type="entry name" value="OUTER MEMBRANE PROTEIN TOLC"/>
    <property type="match status" value="1"/>
</dbReference>
<dbReference type="Proteomes" id="UP000781958">
    <property type="component" value="Unassembled WGS sequence"/>
</dbReference>
<evidence type="ECO:0000256" key="5">
    <source>
        <dbReference type="ARBA" id="ARBA00023237"/>
    </source>
</evidence>
<keyword evidence="5" id="KW-0998">Cell outer membrane</keyword>
<keyword evidence="2" id="KW-1134">Transmembrane beta strand</keyword>
<dbReference type="PANTHER" id="PTHR30026:SF20">
    <property type="entry name" value="OUTER MEMBRANE PROTEIN TOLC"/>
    <property type="match status" value="1"/>
</dbReference>
<evidence type="ECO:0000256" key="4">
    <source>
        <dbReference type="ARBA" id="ARBA00023136"/>
    </source>
</evidence>
<evidence type="ECO:0000256" key="7">
    <source>
        <dbReference type="SAM" id="MobiDB-lite"/>
    </source>
</evidence>
<accession>A0ABS4SGS3</accession>
<dbReference type="SUPFAM" id="SSF56954">
    <property type="entry name" value="Outer membrane efflux proteins (OEP)"/>
    <property type="match status" value="1"/>
</dbReference>
<evidence type="ECO:0000313" key="9">
    <source>
        <dbReference type="Proteomes" id="UP000781958"/>
    </source>
</evidence>
<reference evidence="8 9" key="1">
    <citation type="submission" date="2021-03" db="EMBL/GenBank/DDBJ databases">
        <title>Genomic Encyclopedia of Type Strains, Phase III (KMG-III): the genomes of soil and plant-associated and newly described type strains.</title>
        <authorList>
            <person name="Whitman W."/>
        </authorList>
    </citation>
    <scope>NUCLEOTIDE SEQUENCE [LARGE SCALE GENOMIC DNA]</scope>
    <source>
        <strain evidence="8 9">IMMIB AFH-6</strain>
    </source>
</reference>
<keyword evidence="3" id="KW-0812">Transmembrane</keyword>
<dbReference type="InterPro" id="IPR051906">
    <property type="entry name" value="TolC-like"/>
</dbReference>
<keyword evidence="4" id="KW-0472">Membrane</keyword>
<protein>
    <submittedName>
        <fullName evidence="8">Outer membrane protein TolC</fullName>
    </submittedName>
</protein>
<evidence type="ECO:0000256" key="2">
    <source>
        <dbReference type="ARBA" id="ARBA00022452"/>
    </source>
</evidence>
<evidence type="ECO:0000313" key="8">
    <source>
        <dbReference type="EMBL" id="MBP2291766.1"/>
    </source>
</evidence>
<feature type="coiled-coil region" evidence="6">
    <location>
        <begin position="249"/>
        <end position="276"/>
    </location>
</feature>
<sequence length="545" mass="60251">MAAGTAKRARLKGGWTRNGTRNGAKGAALLALALTLGACAVTPEPLTLEERRAQVEADRARLFTNQEPVTGPISLAEAMARAIKYNLDYRQAMLEEAVQSRQLTLTSYDLLPKLAASAGLSTRDKDYLTISRNPTTGVRSLEPSMSQDRNRATADLTLTWNILDFGVSYFQAHQQADRVLISGERRRRIINAIIQQVRASYWQAATGERLEGRIAPVLEEARRALKDSQTVEEERLRPPLESLRYQKALIEIIRQLETVQQDLAIAKAQLAALMNLPLGQTYTLQLPDGFRKTLPELSIPMERMETVALLRRPELQEERYQKRINVAEVRKAMVRMLPGISLTGGYNYDSNSFLVYNNWAEAGARLAYNLVTLASGPAAITAAEAQEEASDFRRLAVSMATLTQVHVAQQQFLRARTTYEQTQLLESIERRINEQVQQQATASAESGLERIRAKASAINAELARDRAYADLQNAISTVYVALGLDPMPDTVESHDVKGLSTGIDRVLADWQSGRIAKELKDDPAVPAATSAEKPTGKADGKEPVS</sequence>
<evidence type="ECO:0000256" key="6">
    <source>
        <dbReference type="SAM" id="Coils"/>
    </source>
</evidence>
<feature type="region of interest" description="Disordered" evidence="7">
    <location>
        <begin position="518"/>
        <end position="545"/>
    </location>
</feature>
<keyword evidence="6" id="KW-0175">Coiled coil</keyword>
<comment type="subcellular location">
    <subcellularLocation>
        <location evidence="1">Cell outer membrane</location>
    </subcellularLocation>
</comment>
<name>A0ABS4SGS3_9PROT</name>
<comment type="caution">
    <text evidence="8">The sequence shown here is derived from an EMBL/GenBank/DDBJ whole genome shotgun (WGS) entry which is preliminary data.</text>
</comment>
<organism evidence="8 9">
    <name type="scientific">Azospirillum rugosum</name>
    <dbReference type="NCBI Taxonomy" id="416170"/>
    <lineage>
        <taxon>Bacteria</taxon>
        <taxon>Pseudomonadati</taxon>
        <taxon>Pseudomonadota</taxon>
        <taxon>Alphaproteobacteria</taxon>
        <taxon>Rhodospirillales</taxon>
        <taxon>Azospirillaceae</taxon>
        <taxon>Azospirillum</taxon>
    </lineage>
</organism>
<evidence type="ECO:0000256" key="1">
    <source>
        <dbReference type="ARBA" id="ARBA00004442"/>
    </source>
</evidence>
<dbReference type="EMBL" id="JAGINP010000004">
    <property type="protein sequence ID" value="MBP2291766.1"/>
    <property type="molecule type" value="Genomic_DNA"/>
</dbReference>
<dbReference type="RefSeq" id="WP_209765357.1">
    <property type="nucleotide sequence ID" value="NZ_JAGINP010000004.1"/>
</dbReference>